<comment type="caution">
    <text evidence="2">The sequence shown here is derived from an EMBL/GenBank/DDBJ whole genome shotgun (WGS) entry which is preliminary data.</text>
</comment>
<reference evidence="2 3" key="1">
    <citation type="submission" date="2019-08" db="EMBL/GenBank/DDBJ databases">
        <authorList>
            <person name="Seo Y.L."/>
        </authorList>
    </citation>
    <scope>NUCLEOTIDE SEQUENCE [LARGE SCALE GENOMIC DNA]</scope>
    <source>
        <strain evidence="2 3">MaA-C15</strain>
    </source>
</reference>
<reference evidence="2 3" key="2">
    <citation type="submission" date="2019-09" db="EMBL/GenBank/DDBJ databases">
        <title>Mesorhizobium sp. MaA-C15 isolated from Microcystis aeruginosa.</title>
        <authorList>
            <person name="Jeong S.E."/>
            <person name="Jin H.M."/>
            <person name="Jeon C.O."/>
        </authorList>
    </citation>
    <scope>NUCLEOTIDE SEQUENCE [LARGE SCALE GENOMIC DNA]</scope>
    <source>
        <strain evidence="2 3">MaA-C15</strain>
    </source>
</reference>
<dbReference type="Pfam" id="PF13527">
    <property type="entry name" value="Acetyltransf_9"/>
    <property type="match status" value="1"/>
</dbReference>
<organism evidence="2 3">
    <name type="scientific">Neoaquamicrobium microcysteis</name>
    <dbReference type="NCBI Taxonomy" id="2682781"/>
    <lineage>
        <taxon>Bacteria</taxon>
        <taxon>Pseudomonadati</taxon>
        <taxon>Pseudomonadota</taxon>
        <taxon>Alphaproteobacteria</taxon>
        <taxon>Hyphomicrobiales</taxon>
        <taxon>Phyllobacteriaceae</taxon>
        <taxon>Neoaquamicrobium</taxon>
    </lineage>
</organism>
<dbReference type="GO" id="GO:0016747">
    <property type="term" value="F:acyltransferase activity, transferring groups other than amino-acyl groups"/>
    <property type="evidence" value="ECO:0007669"/>
    <property type="project" value="InterPro"/>
</dbReference>
<evidence type="ECO:0000313" key="2">
    <source>
        <dbReference type="EMBL" id="TYR29673.1"/>
    </source>
</evidence>
<dbReference type="InterPro" id="IPR016181">
    <property type="entry name" value="Acyl_CoA_acyltransferase"/>
</dbReference>
<name>A0A5D4GNZ2_9HYPH</name>
<evidence type="ECO:0000259" key="1">
    <source>
        <dbReference type="PROSITE" id="PS51186"/>
    </source>
</evidence>
<dbReference type="SUPFAM" id="SSF55729">
    <property type="entry name" value="Acyl-CoA N-acyltransferases (Nat)"/>
    <property type="match status" value="1"/>
</dbReference>
<sequence>MKGVTIREAAEADRDAIRAVEEAAFGQPDEARLVDALVADGDDVLELVAERDGEILGHVLFSRLMVETANRSFAAVALAPLAVAPPAQKQGIAKALVEEGHRQLRLAGEGLSVVLGDPAYYGRFGYAHSRASRFDSQWQGEALQALAWGADAPVAGRLVYPPAFSAL</sequence>
<dbReference type="OrthoDB" id="9797178at2"/>
<dbReference type="InterPro" id="IPR000182">
    <property type="entry name" value="GNAT_dom"/>
</dbReference>
<dbReference type="Gene3D" id="3.40.630.30">
    <property type="match status" value="1"/>
</dbReference>
<keyword evidence="2" id="KW-0808">Transferase</keyword>
<dbReference type="RefSeq" id="WP_148916982.1">
    <property type="nucleotide sequence ID" value="NZ_VSZS01000068.1"/>
</dbReference>
<proteinExistence type="predicted"/>
<protein>
    <submittedName>
        <fullName evidence="2">N-acetyltransferase</fullName>
    </submittedName>
</protein>
<accession>A0A5D4GNZ2</accession>
<dbReference type="PROSITE" id="PS51186">
    <property type="entry name" value="GNAT"/>
    <property type="match status" value="1"/>
</dbReference>
<feature type="domain" description="N-acetyltransferase" evidence="1">
    <location>
        <begin position="4"/>
        <end position="153"/>
    </location>
</feature>
<dbReference type="EMBL" id="VSZS01000068">
    <property type="protein sequence ID" value="TYR29673.1"/>
    <property type="molecule type" value="Genomic_DNA"/>
</dbReference>
<dbReference type="AlphaFoldDB" id="A0A5D4GNZ2"/>
<evidence type="ECO:0000313" key="3">
    <source>
        <dbReference type="Proteomes" id="UP000323258"/>
    </source>
</evidence>
<gene>
    <name evidence="2" type="ORF">FY036_22780</name>
</gene>
<dbReference type="Proteomes" id="UP000323258">
    <property type="component" value="Unassembled WGS sequence"/>
</dbReference>
<keyword evidence="3" id="KW-1185">Reference proteome</keyword>